<dbReference type="OrthoDB" id="3787188at2759"/>
<dbReference type="Proteomes" id="UP000714618">
    <property type="component" value="Unassembled WGS sequence"/>
</dbReference>
<proteinExistence type="predicted"/>
<evidence type="ECO:0000313" key="1">
    <source>
        <dbReference type="EMBL" id="CAD0100353.1"/>
    </source>
</evidence>
<comment type="caution">
    <text evidence="1">The sequence shown here is derived from an EMBL/GenBank/DDBJ whole genome shotgun (WGS) entry which is preliminary data.</text>
</comment>
<sequence>MLRLQYILNSDSISILVDPTNCGEDRPGEGPRLEIVAKEGHSVTIEQFFSVVHLCLRELKGQLRSAASVWAGWGLREDPEMIVRLYAMPIRVDDTRGWTPGWIAMEVKTQTRIVGHVTKTIRDSGL</sequence>
<keyword evidence="2" id="KW-1185">Reference proteome</keyword>
<name>A0A9N8K601_9PEZI</name>
<dbReference type="EMBL" id="CAIJEO010000011">
    <property type="protein sequence ID" value="CAD0100353.1"/>
    <property type="molecule type" value="Genomic_DNA"/>
</dbReference>
<accession>A0A9N8K601</accession>
<gene>
    <name evidence="1" type="ORF">AWRI4233_LOCUS9178</name>
</gene>
<feature type="non-terminal residue" evidence="1">
    <location>
        <position position="126"/>
    </location>
</feature>
<dbReference type="AlphaFoldDB" id="A0A9N8K601"/>
<reference evidence="1" key="1">
    <citation type="submission" date="2020-06" db="EMBL/GenBank/DDBJ databases">
        <authorList>
            <person name="Onetto C."/>
        </authorList>
    </citation>
    <scope>NUCLEOTIDE SEQUENCE</scope>
</reference>
<protein>
    <submittedName>
        <fullName evidence="1">Uncharacterized protein</fullName>
    </submittedName>
</protein>
<organism evidence="1 2">
    <name type="scientific">Aureobasidium mustum</name>
    <dbReference type="NCBI Taxonomy" id="2773714"/>
    <lineage>
        <taxon>Eukaryota</taxon>
        <taxon>Fungi</taxon>
        <taxon>Dikarya</taxon>
        <taxon>Ascomycota</taxon>
        <taxon>Pezizomycotina</taxon>
        <taxon>Dothideomycetes</taxon>
        <taxon>Dothideomycetidae</taxon>
        <taxon>Dothideales</taxon>
        <taxon>Saccotheciaceae</taxon>
        <taxon>Aureobasidium</taxon>
    </lineage>
</organism>
<evidence type="ECO:0000313" key="2">
    <source>
        <dbReference type="Proteomes" id="UP000714618"/>
    </source>
</evidence>